<dbReference type="Gene3D" id="1.20.5.340">
    <property type="match status" value="1"/>
</dbReference>
<dbReference type="GeneTree" id="ENSGT00940000180768"/>
<evidence type="ECO:0000313" key="3">
    <source>
        <dbReference type="Proteomes" id="UP000694380"/>
    </source>
</evidence>
<reference evidence="2" key="1">
    <citation type="submission" date="2025-08" db="UniProtKB">
        <authorList>
            <consortium name="Ensembl"/>
        </authorList>
    </citation>
    <scope>IDENTIFICATION</scope>
</reference>
<dbReference type="Proteomes" id="UP000694380">
    <property type="component" value="Unplaced"/>
</dbReference>
<evidence type="ECO:0000256" key="1">
    <source>
        <dbReference type="SAM" id="MobiDB-lite"/>
    </source>
</evidence>
<name>A0A8C3F5L0_CHRPI</name>
<evidence type="ECO:0000313" key="2">
    <source>
        <dbReference type="Ensembl" id="ENSCPBP00000001283.1"/>
    </source>
</evidence>
<feature type="compositionally biased region" description="Basic and acidic residues" evidence="1">
    <location>
        <begin position="27"/>
        <end position="43"/>
    </location>
</feature>
<dbReference type="AlphaFoldDB" id="A0A8C3F5L0"/>
<reference evidence="2" key="2">
    <citation type="submission" date="2025-09" db="UniProtKB">
        <authorList>
            <consortium name="Ensembl"/>
        </authorList>
    </citation>
    <scope>IDENTIFICATION</scope>
</reference>
<protein>
    <recommendedName>
        <fullName evidence="4">Tropomyosin</fullName>
    </recommendedName>
</protein>
<keyword evidence="3" id="KW-1185">Reference proteome</keyword>
<organism evidence="2 3">
    <name type="scientific">Chrysemys picta bellii</name>
    <name type="common">Western painted turtle</name>
    <name type="synonym">Emys bellii</name>
    <dbReference type="NCBI Taxonomy" id="8478"/>
    <lineage>
        <taxon>Eukaryota</taxon>
        <taxon>Metazoa</taxon>
        <taxon>Chordata</taxon>
        <taxon>Craniata</taxon>
        <taxon>Vertebrata</taxon>
        <taxon>Euteleostomi</taxon>
        <taxon>Archelosauria</taxon>
        <taxon>Testudinata</taxon>
        <taxon>Testudines</taxon>
        <taxon>Cryptodira</taxon>
        <taxon>Durocryptodira</taxon>
        <taxon>Testudinoidea</taxon>
        <taxon>Emydidae</taxon>
        <taxon>Chrysemys</taxon>
    </lineage>
</organism>
<evidence type="ECO:0008006" key="4">
    <source>
        <dbReference type="Google" id="ProtNLM"/>
    </source>
</evidence>
<accession>A0A8C3F5L0</accession>
<proteinExistence type="predicted"/>
<feature type="region of interest" description="Disordered" evidence="1">
    <location>
        <begin position="18"/>
        <end position="72"/>
    </location>
</feature>
<dbReference type="Ensembl" id="ENSCPBT00000001587.1">
    <property type="protein sequence ID" value="ENSCPBP00000001283.1"/>
    <property type="gene ID" value="ENSCPBG00000001034.1"/>
</dbReference>
<sequence>MAGVTTIEAVKRKIQVLQQQADDAEERADRLQREVEAERRNREQVAPGPGAGLGRSSRGPGQGPRRARGGAG</sequence>
<dbReference type="SUPFAM" id="SSF57997">
    <property type="entry name" value="Tropomyosin"/>
    <property type="match status" value="1"/>
</dbReference>